<keyword evidence="1" id="KW-0472">Membrane</keyword>
<organism evidence="2 3">
    <name type="scientific">Halorubrum aquaticum</name>
    <dbReference type="NCBI Taxonomy" id="387340"/>
    <lineage>
        <taxon>Archaea</taxon>
        <taxon>Methanobacteriati</taxon>
        <taxon>Methanobacteriota</taxon>
        <taxon>Stenosarchaea group</taxon>
        <taxon>Halobacteria</taxon>
        <taxon>Halobacteriales</taxon>
        <taxon>Haloferacaceae</taxon>
        <taxon>Halorubrum</taxon>
    </lineage>
</organism>
<reference evidence="2 3" key="1">
    <citation type="submission" date="2016-10" db="EMBL/GenBank/DDBJ databases">
        <authorList>
            <person name="Varghese N."/>
            <person name="Submissions S."/>
        </authorList>
    </citation>
    <scope>NUCLEOTIDE SEQUENCE [LARGE SCALE GENOMIC DNA]</scope>
    <source>
        <strain evidence="2 3">CGMCC 1.6377</strain>
    </source>
</reference>
<protein>
    <submittedName>
        <fullName evidence="2">Uncharacterized protein</fullName>
    </submittedName>
</protein>
<proteinExistence type="predicted"/>
<feature type="transmembrane region" description="Helical" evidence="1">
    <location>
        <begin position="12"/>
        <end position="32"/>
    </location>
</feature>
<keyword evidence="3" id="KW-1185">Reference proteome</keyword>
<sequence length="73" mass="7964">MRDRLTSDLGVYALSGLFSFLVFLVALAVLSATLPGGLDARRTAGLVVGYLLFLSAYTAAWYIYTEIDAREEV</sequence>
<keyword evidence="1" id="KW-0812">Transmembrane</keyword>
<name>A0A1I3AXI5_9EURY</name>
<keyword evidence="1" id="KW-1133">Transmembrane helix</keyword>
<accession>A0A1I3AXI5</accession>
<evidence type="ECO:0000313" key="2">
    <source>
        <dbReference type="EMBL" id="SFH54797.1"/>
    </source>
</evidence>
<dbReference type="EMBL" id="FOPZ01000008">
    <property type="protein sequence ID" value="SFH54797.1"/>
    <property type="molecule type" value="Genomic_DNA"/>
</dbReference>
<gene>
    <name evidence="2" type="ORF">SAMN04488066_10821</name>
</gene>
<dbReference type="AlphaFoldDB" id="A0A1I3AXI5"/>
<feature type="transmembrane region" description="Helical" evidence="1">
    <location>
        <begin position="44"/>
        <end position="64"/>
    </location>
</feature>
<dbReference type="Proteomes" id="UP000323537">
    <property type="component" value="Unassembled WGS sequence"/>
</dbReference>
<dbReference type="RefSeq" id="WP_149784349.1">
    <property type="nucleotide sequence ID" value="NZ_BAAADP010000001.1"/>
</dbReference>
<dbReference type="OrthoDB" id="327186at2157"/>
<evidence type="ECO:0000313" key="3">
    <source>
        <dbReference type="Proteomes" id="UP000323537"/>
    </source>
</evidence>
<evidence type="ECO:0000256" key="1">
    <source>
        <dbReference type="SAM" id="Phobius"/>
    </source>
</evidence>